<accession>A0A0G1MLB0</accession>
<dbReference type="InterPro" id="IPR006674">
    <property type="entry name" value="HD_domain"/>
</dbReference>
<organism evidence="2 3">
    <name type="scientific">Candidatus Uhrbacteria bacterium GW2011_GWE2_45_35</name>
    <dbReference type="NCBI Taxonomy" id="1618993"/>
    <lineage>
        <taxon>Bacteria</taxon>
        <taxon>Candidatus Uhriibacteriota</taxon>
    </lineage>
</organism>
<feature type="domain" description="HD" evidence="1">
    <location>
        <begin position="9"/>
        <end position="100"/>
    </location>
</feature>
<evidence type="ECO:0000313" key="3">
    <source>
        <dbReference type="Proteomes" id="UP000034354"/>
    </source>
</evidence>
<evidence type="ECO:0000259" key="1">
    <source>
        <dbReference type="Pfam" id="PF01966"/>
    </source>
</evidence>
<dbReference type="InterPro" id="IPR003607">
    <property type="entry name" value="HD/PDEase_dom"/>
</dbReference>
<dbReference type="SUPFAM" id="SSF109604">
    <property type="entry name" value="HD-domain/PDEase-like"/>
    <property type="match status" value="1"/>
</dbReference>
<comment type="caution">
    <text evidence="2">The sequence shown here is derived from an EMBL/GenBank/DDBJ whole genome shotgun (WGS) entry which is preliminary data.</text>
</comment>
<proteinExistence type="predicted"/>
<dbReference type="Proteomes" id="UP000034354">
    <property type="component" value="Unassembled WGS sequence"/>
</dbReference>
<dbReference type="Pfam" id="PF01966">
    <property type="entry name" value="HD"/>
    <property type="match status" value="1"/>
</dbReference>
<sequence>MDERGHALNTYGTVNKIGKIDRQANRLSQEEFDRLRVAALIHDLGEMEIGDVSYDEKRVDDETAEKKSFEEKLPDYFPDINEEEKKIILKIYHEITQNKDRTEKLAKYFNLVERLGYISNGVEIFQKQPNSVDWQWMVGNILHNQGKHLLNYLTEFESARKFMTPFKETLVAMLEFAKQKKAKDFIPEDAESWQKIIEMI</sequence>
<reference evidence="2 3" key="1">
    <citation type="journal article" date="2015" name="Nature">
        <title>rRNA introns, odd ribosomes, and small enigmatic genomes across a large radiation of phyla.</title>
        <authorList>
            <person name="Brown C.T."/>
            <person name="Hug L.A."/>
            <person name="Thomas B.C."/>
            <person name="Sharon I."/>
            <person name="Castelle C.J."/>
            <person name="Singh A."/>
            <person name="Wilkins M.J."/>
            <person name="Williams K.H."/>
            <person name="Banfield J.F."/>
        </authorList>
    </citation>
    <scope>NUCLEOTIDE SEQUENCE [LARGE SCALE GENOMIC DNA]</scope>
</reference>
<dbReference type="Gene3D" id="1.10.3210.10">
    <property type="entry name" value="Hypothetical protein af1432"/>
    <property type="match status" value="1"/>
</dbReference>
<name>A0A0G1MLB0_9BACT</name>
<dbReference type="AlphaFoldDB" id="A0A0G1MLB0"/>
<protein>
    <recommendedName>
        <fullName evidence="1">HD domain-containing protein</fullName>
    </recommendedName>
</protein>
<dbReference type="STRING" id="1618993.UX09_C0009G0004"/>
<dbReference type="CDD" id="cd00077">
    <property type="entry name" value="HDc"/>
    <property type="match status" value="1"/>
</dbReference>
<gene>
    <name evidence="2" type="ORF">UX09_C0009G0004</name>
</gene>
<evidence type="ECO:0000313" key="2">
    <source>
        <dbReference type="EMBL" id="KKU08897.1"/>
    </source>
</evidence>
<dbReference type="EMBL" id="LCKW01000009">
    <property type="protein sequence ID" value="KKU08897.1"/>
    <property type="molecule type" value="Genomic_DNA"/>
</dbReference>